<comment type="similarity">
    <text evidence="1">Belongs to the API5 family.</text>
</comment>
<accession>A0A9J7N7L8</accession>
<name>A0A9J7N7L8_BRAFL</name>
<dbReference type="InterPro" id="IPR011989">
    <property type="entry name" value="ARM-like"/>
</dbReference>
<dbReference type="GO" id="GO:0006915">
    <property type="term" value="P:apoptotic process"/>
    <property type="evidence" value="ECO:0007669"/>
    <property type="project" value="UniProtKB-KW"/>
</dbReference>
<dbReference type="Gene3D" id="1.25.10.10">
    <property type="entry name" value="Leucine-rich Repeat Variant"/>
    <property type="match status" value="1"/>
</dbReference>
<dbReference type="GO" id="GO:0005634">
    <property type="term" value="C:nucleus"/>
    <property type="evidence" value="ECO:0000318"/>
    <property type="project" value="GO_Central"/>
</dbReference>
<dbReference type="Proteomes" id="UP000001554">
    <property type="component" value="Chromosome 13"/>
</dbReference>
<dbReference type="SUPFAM" id="SSF48371">
    <property type="entry name" value="ARM repeat"/>
    <property type="match status" value="1"/>
</dbReference>
<gene>
    <name evidence="5" type="primary">LOC118429679</name>
</gene>
<evidence type="ECO:0000256" key="1">
    <source>
        <dbReference type="ARBA" id="ARBA00009515"/>
    </source>
</evidence>
<feature type="compositionally biased region" description="Gly residues" evidence="3">
    <location>
        <begin position="514"/>
        <end position="531"/>
    </location>
</feature>
<dbReference type="RefSeq" id="XP_035696167.1">
    <property type="nucleotide sequence ID" value="XM_035840274.1"/>
</dbReference>
<dbReference type="InterPro" id="IPR008383">
    <property type="entry name" value="API5"/>
</dbReference>
<evidence type="ECO:0000313" key="4">
    <source>
        <dbReference type="Proteomes" id="UP000001554"/>
    </source>
</evidence>
<evidence type="ECO:0000313" key="5">
    <source>
        <dbReference type="RefSeq" id="XP_035696167.1"/>
    </source>
</evidence>
<evidence type="ECO:0000256" key="3">
    <source>
        <dbReference type="SAM" id="MobiDB-lite"/>
    </source>
</evidence>
<protein>
    <submittedName>
        <fullName evidence="5">Apoptosis inhibitor 5-like isoform X1</fullName>
    </submittedName>
</protein>
<dbReference type="FunFam" id="1.25.10.10:FF:001577">
    <property type="entry name" value="Uncharacterized protein"/>
    <property type="match status" value="1"/>
</dbReference>
<proteinExistence type="inferred from homology"/>
<dbReference type="AlphaFoldDB" id="A0A9J7N7L8"/>
<dbReference type="PANTHER" id="PTHR12758">
    <property type="entry name" value="APOPTOSIS INHIBITOR 5-RELATED"/>
    <property type="match status" value="1"/>
</dbReference>
<dbReference type="InterPro" id="IPR016024">
    <property type="entry name" value="ARM-type_fold"/>
</dbReference>
<keyword evidence="2" id="KW-0053">Apoptosis</keyword>
<reference evidence="4" key="1">
    <citation type="journal article" date="2020" name="Nat. Ecol. Evol.">
        <title>Deeply conserved synteny resolves early events in vertebrate evolution.</title>
        <authorList>
            <person name="Simakov O."/>
            <person name="Marletaz F."/>
            <person name="Yue J.X."/>
            <person name="O'Connell B."/>
            <person name="Jenkins J."/>
            <person name="Brandt A."/>
            <person name="Calef R."/>
            <person name="Tung C.H."/>
            <person name="Huang T.K."/>
            <person name="Schmutz J."/>
            <person name="Satoh N."/>
            <person name="Yu J.K."/>
            <person name="Putnam N.H."/>
            <person name="Green R.E."/>
            <person name="Rokhsar D.S."/>
        </authorList>
    </citation>
    <scope>NUCLEOTIDE SEQUENCE [LARGE SCALE GENOMIC DNA]</scope>
    <source>
        <strain evidence="4">S238N-H82</strain>
    </source>
</reference>
<evidence type="ECO:0000256" key="2">
    <source>
        <dbReference type="ARBA" id="ARBA00022703"/>
    </source>
</evidence>
<dbReference type="OrthoDB" id="19224at2759"/>
<dbReference type="GO" id="GO:0043066">
    <property type="term" value="P:negative regulation of apoptotic process"/>
    <property type="evidence" value="ECO:0000318"/>
    <property type="project" value="GO_Central"/>
</dbReference>
<feature type="region of interest" description="Disordered" evidence="3">
    <location>
        <begin position="438"/>
        <end position="531"/>
    </location>
</feature>
<dbReference type="GeneID" id="118429679"/>
<dbReference type="OMA" id="RCIKFLA"/>
<dbReference type="KEGG" id="bfo:118429679"/>
<dbReference type="GO" id="GO:0003723">
    <property type="term" value="F:RNA binding"/>
    <property type="evidence" value="ECO:0000318"/>
    <property type="project" value="GO_Central"/>
</dbReference>
<sequence>MTSVERLYKNFGVLADAKDQATQHEAEYLEILSAVKGENNVKRLAAQFIPRFFKYFPSLSEKSLDAQLDLCEDEDSSIRRQAIKELPNLCKTNNDHLIRISDVLTQLLQTEDPSELSVVTTALIALFKINAMGTLNGLFSQILQGEEAVRECAIKFLSSKLPLELLTKEAEEFLLLETKKVLTDVTRDEFVTFMHILASLQSLQTVSGRQQLVDLVVEQAELSKPFQADDSTCVDRLMDCVRQAMPLFSRNVQSTKFVAYVCVAVLPCLTAVTSSVEERDVKLEVLKLLAEMSPYCGDVDSTCLANLYTCLLEYMPVPPAEVENEENGSLQPGEPQLQFSYVECLMFAFHQIARKGTDFLTAEENADRLKDFRTRLQYFARGLQVYIKQLRLSLQGKTGEELKTTENKIKVVALRTTSNINVLIKDLFHNPPSYKSVVGLSWKPTTKPSSDTEGTKRAGSATSVQETVPTKRMAVRPKHNERSLYHPPGGKYSERVGRAPTGGEFNANQWGFGQRRGGWRGRGQGLGRGQY</sequence>
<feature type="compositionally biased region" description="Polar residues" evidence="3">
    <location>
        <begin position="443"/>
        <end position="452"/>
    </location>
</feature>
<dbReference type="Pfam" id="PF05918">
    <property type="entry name" value="API5"/>
    <property type="match status" value="1"/>
</dbReference>
<dbReference type="PANTHER" id="PTHR12758:SF19">
    <property type="entry name" value="APOPTOSIS INHIBITOR 5"/>
    <property type="match status" value="1"/>
</dbReference>
<reference evidence="5" key="2">
    <citation type="submission" date="2025-08" db="UniProtKB">
        <authorList>
            <consortium name="RefSeq"/>
        </authorList>
    </citation>
    <scope>IDENTIFICATION</scope>
    <source>
        <strain evidence="5">S238N-H82</strain>
        <tissue evidence="5">Testes</tissue>
    </source>
</reference>
<keyword evidence="4" id="KW-1185">Reference proteome</keyword>
<organism evidence="4 5">
    <name type="scientific">Branchiostoma floridae</name>
    <name type="common">Florida lancelet</name>
    <name type="synonym">Amphioxus</name>
    <dbReference type="NCBI Taxonomy" id="7739"/>
    <lineage>
        <taxon>Eukaryota</taxon>
        <taxon>Metazoa</taxon>
        <taxon>Chordata</taxon>
        <taxon>Cephalochordata</taxon>
        <taxon>Leptocardii</taxon>
        <taxon>Amphioxiformes</taxon>
        <taxon>Branchiostomatidae</taxon>
        <taxon>Branchiostoma</taxon>
    </lineage>
</organism>